<keyword evidence="3" id="KW-1185">Reference proteome</keyword>
<comment type="caution">
    <text evidence="2">The sequence shown here is derived from an EMBL/GenBank/DDBJ whole genome shotgun (WGS) entry which is preliminary data.</text>
</comment>
<proteinExistence type="predicted"/>
<gene>
    <name evidence="2" type="ORF">GCM10023209_04080</name>
</gene>
<sequence length="66" mass="7583">MATLATNRFAPSRRQSNPIALLSHTYATWRQRRHLAMLDDYARRDIGLTEGEALREALRPMWSLGA</sequence>
<dbReference type="InterPro" id="IPR009506">
    <property type="entry name" value="YjiS-like"/>
</dbReference>
<evidence type="ECO:0000313" key="3">
    <source>
        <dbReference type="Proteomes" id="UP001499910"/>
    </source>
</evidence>
<accession>A0ABP9KU13</accession>
<name>A0ABP9KU13_9RHOB</name>
<reference evidence="3" key="1">
    <citation type="journal article" date="2019" name="Int. J. Syst. Evol. Microbiol.">
        <title>The Global Catalogue of Microorganisms (GCM) 10K type strain sequencing project: providing services to taxonomists for standard genome sequencing and annotation.</title>
        <authorList>
            <consortium name="The Broad Institute Genomics Platform"/>
            <consortium name="The Broad Institute Genome Sequencing Center for Infectious Disease"/>
            <person name="Wu L."/>
            <person name="Ma J."/>
        </authorList>
    </citation>
    <scope>NUCLEOTIDE SEQUENCE [LARGE SCALE GENOMIC DNA]</scope>
    <source>
        <strain evidence="3">JCM 18015</strain>
    </source>
</reference>
<organism evidence="2 3">
    <name type="scientific">[Roseibacterium] beibuensis</name>
    <dbReference type="NCBI Taxonomy" id="1193142"/>
    <lineage>
        <taxon>Bacteria</taxon>
        <taxon>Pseudomonadati</taxon>
        <taxon>Pseudomonadota</taxon>
        <taxon>Alphaproteobacteria</taxon>
        <taxon>Rhodobacterales</taxon>
        <taxon>Roseobacteraceae</taxon>
        <taxon>Roseicyclus</taxon>
    </lineage>
</organism>
<dbReference type="RefSeq" id="WP_259546942.1">
    <property type="nucleotide sequence ID" value="NZ_BAABHW010000001.1"/>
</dbReference>
<dbReference type="Proteomes" id="UP001499910">
    <property type="component" value="Unassembled WGS sequence"/>
</dbReference>
<feature type="domain" description="YjiS-like" evidence="1">
    <location>
        <begin position="27"/>
        <end position="53"/>
    </location>
</feature>
<evidence type="ECO:0000259" key="1">
    <source>
        <dbReference type="Pfam" id="PF06568"/>
    </source>
</evidence>
<protein>
    <recommendedName>
        <fullName evidence="1">YjiS-like domain-containing protein</fullName>
    </recommendedName>
</protein>
<dbReference type="EMBL" id="BAABHW010000001">
    <property type="protein sequence ID" value="GAA5065975.1"/>
    <property type="molecule type" value="Genomic_DNA"/>
</dbReference>
<evidence type="ECO:0000313" key="2">
    <source>
        <dbReference type="EMBL" id="GAA5065975.1"/>
    </source>
</evidence>
<dbReference type="Pfam" id="PF06568">
    <property type="entry name" value="YjiS-like"/>
    <property type="match status" value="1"/>
</dbReference>